<feature type="transmembrane region" description="Helical" evidence="7">
    <location>
        <begin position="648"/>
        <end position="667"/>
    </location>
</feature>
<organism evidence="8 9">
    <name type="scientific">Hondaea fermentalgiana</name>
    <dbReference type="NCBI Taxonomy" id="2315210"/>
    <lineage>
        <taxon>Eukaryota</taxon>
        <taxon>Sar</taxon>
        <taxon>Stramenopiles</taxon>
        <taxon>Bigyra</taxon>
        <taxon>Labyrinthulomycetes</taxon>
        <taxon>Thraustochytrida</taxon>
        <taxon>Thraustochytriidae</taxon>
        <taxon>Hondaea</taxon>
    </lineage>
</organism>
<keyword evidence="4 7" id="KW-0472">Membrane</keyword>
<feature type="compositionally biased region" description="Acidic residues" evidence="6">
    <location>
        <begin position="43"/>
        <end position="54"/>
    </location>
</feature>
<keyword evidence="2 7" id="KW-0812">Transmembrane</keyword>
<feature type="transmembrane region" description="Helical" evidence="7">
    <location>
        <begin position="325"/>
        <end position="351"/>
    </location>
</feature>
<gene>
    <name evidence="8" type="ORF">FCC1311_032192</name>
</gene>
<feature type="compositionally biased region" description="Basic and acidic residues" evidence="6">
    <location>
        <begin position="465"/>
        <end position="474"/>
    </location>
</feature>
<dbReference type="OrthoDB" id="277931at2759"/>
<dbReference type="GO" id="GO:0016020">
    <property type="term" value="C:membrane"/>
    <property type="evidence" value="ECO:0007669"/>
    <property type="project" value="UniProtKB-SubCell"/>
</dbReference>
<dbReference type="PANTHER" id="PTHR17920">
    <property type="entry name" value="TRANSMEMBRANE AND COILED-COIL DOMAIN-CONTAINING PROTEIN 4 TMCO4"/>
    <property type="match status" value="1"/>
</dbReference>
<evidence type="ECO:0000313" key="8">
    <source>
        <dbReference type="EMBL" id="GBG26996.1"/>
    </source>
</evidence>
<evidence type="ECO:0000256" key="2">
    <source>
        <dbReference type="ARBA" id="ARBA00022692"/>
    </source>
</evidence>
<dbReference type="InterPro" id="IPR007941">
    <property type="entry name" value="DUF726"/>
</dbReference>
<dbReference type="Proteomes" id="UP000241890">
    <property type="component" value="Unassembled WGS sequence"/>
</dbReference>
<evidence type="ECO:0000256" key="4">
    <source>
        <dbReference type="ARBA" id="ARBA00023136"/>
    </source>
</evidence>
<feature type="region of interest" description="Disordered" evidence="6">
    <location>
        <begin position="1"/>
        <end position="106"/>
    </location>
</feature>
<feature type="coiled-coil region" evidence="5">
    <location>
        <begin position="249"/>
        <end position="294"/>
    </location>
</feature>
<evidence type="ECO:0000313" key="9">
    <source>
        <dbReference type="Proteomes" id="UP000241890"/>
    </source>
</evidence>
<evidence type="ECO:0000256" key="5">
    <source>
        <dbReference type="SAM" id="Coils"/>
    </source>
</evidence>
<dbReference type="InParanoid" id="A0A2R5G7G9"/>
<feature type="transmembrane region" description="Helical" evidence="7">
    <location>
        <begin position="296"/>
        <end position="319"/>
    </location>
</feature>
<keyword evidence="3 7" id="KW-1133">Transmembrane helix</keyword>
<accession>A0A2R5G7G9</accession>
<protein>
    <submittedName>
        <fullName evidence="8">Transmembrane and coiled-coil domain-containing protein 4</fullName>
    </submittedName>
</protein>
<name>A0A2R5G7G9_9STRA</name>
<keyword evidence="9" id="KW-1185">Reference proteome</keyword>
<evidence type="ECO:0000256" key="1">
    <source>
        <dbReference type="ARBA" id="ARBA00004141"/>
    </source>
</evidence>
<dbReference type="Pfam" id="PF05277">
    <property type="entry name" value="DUF726"/>
    <property type="match status" value="2"/>
</dbReference>
<comment type="subcellular location">
    <subcellularLocation>
        <location evidence="1">Membrane</location>
        <topology evidence="1">Multi-pass membrane protein</topology>
    </subcellularLocation>
</comment>
<comment type="caution">
    <text evidence="8">The sequence shown here is derived from an EMBL/GenBank/DDBJ whole genome shotgun (WGS) entry which is preliminary data.</text>
</comment>
<dbReference type="EMBL" id="BEYU01000027">
    <property type="protein sequence ID" value="GBG26996.1"/>
    <property type="molecule type" value="Genomic_DNA"/>
</dbReference>
<feature type="compositionally biased region" description="Low complexity" evidence="6">
    <location>
        <begin position="475"/>
        <end position="507"/>
    </location>
</feature>
<reference evidence="8 9" key="1">
    <citation type="submission" date="2017-12" db="EMBL/GenBank/DDBJ databases">
        <title>Sequencing, de novo assembly and annotation of complete genome of a new Thraustochytrid species, strain FCC1311.</title>
        <authorList>
            <person name="Sedici K."/>
            <person name="Godart F."/>
            <person name="Aiese Cigliano R."/>
            <person name="Sanseverino W."/>
            <person name="Barakat M."/>
            <person name="Ortet P."/>
            <person name="Marechal E."/>
            <person name="Cagnac O."/>
            <person name="Amato A."/>
        </authorList>
    </citation>
    <scope>NUCLEOTIDE SEQUENCE [LARGE SCALE GENOMIC DNA]</scope>
</reference>
<dbReference type="PANTHER" id="PTHR17920:SF3">
    <property type="entry name" value="TRANSMEMBRANE AND COILED-COIL DOMAIN-CONTAINING PROTEIN 4"/>
    <property type="match status" value="1"/>
</dbReference>
<dbReference type="AlphaFoldDB" id="A0A2R5G7G9"/>
<sequence length="781" mass="82927">MRHGESDDAYASMPSRDEDDVSGEMNTAGPMSTSRHDPGAGIDNDDDDEEELVWEADAQGQTSTEATSAAKTNAAPPSAPAPPASSTQQAPQPGPKASTVQAGTRRVSIGWLPEQDDRMKISLAGLVSSVGLNRDKMLSTNDGGPTKEDNEWLDKYLDLVISHVLTLSKDVKPGILPLAVIDSDPAPLAQVWNETVDEADRERAFGELFAQSILFIGAESKNTARRYDARTHRCLRLVSKYLNLSRACIDEYEEMIAGLVTASAEQEAEAAKQNKELDEEAKKEKSRARTWRNIKVGSAAALGAVAVGVTGGLALPAIGASLATFGGVAATTGAFVASASGTALFTTLFTAQGLRITGYKMSKRIAANLDEFEFRDVPREAGARRAGTGLHVSILVSGWAADEARAIKLRDKRRNEALVQQDESATDTNDLAKDLDAVDISEKAPAAGVAADDITQEAQSALKTDSGKAAKPEQQEQQLQPNEEQQAPGDDAVSVAAAASKAAAEAAKAADEGEATHPDAASAPVQEDGPIAKGELQSAEWISVAGKFRPELGETFHLVWETKILKDVSTSLKRFAIDKAVGKAVSETLAHTTLAALMSAIAWPSFVVGATNYIDNSFSVASNRAKIAGEELARAILSGAHGQRPVTLVGYCLGGLVIFHCLQYLVAKKKSLMPNRPQVDGLVLDVIILGAPITAGADQWRQIRSIVSGNLVNGYSPSDWILAVLYRSTSLSVSRISGLYTVDCPGVTNIDVSSVAKTQVDYYSHLDECMDLIKKFSSPTP</sequence>
<evidence type="ECO:0000256" key="3">
    <source>
        <dbReference type="ARBA" id="ARBA00022989"/>
    </source>
</evidence>
<evidence type="ECO:0000256" key="7">
    <source>
        <dbReference type="SAM" id="Phobius"/>
    </source>
</evidence>
<keyword evidence="5" id="KW-0175">Coiled coil</keyword>
<feature type="transmembrane region" description="Helical" evidence="7">
    <location>
        <begin position="593"/>
        <end position="614"/>
    </location>
</feature>
<feature type="compositionally biased region" description="Low complexity" evidence="6">
    <location>
        <begin position="61"/>
        <end position="76"/>
    </location>
</feature>
<feature type="region of interest" description="Disordered" evidence="6">
    <location>
        <begin position="459"/>
        <end position="530"/>
    </location>
</feature>
<feature type="compositionally biased region" description="Basic and acidic residues" evidence="6">
    <location>
        <begin position="508"/>
        <end position="517"/>
    </location>
</feature>
<proteinExistence type="predicted"/>
<evidence type="ECO:0000256" key="6">
    <source>
        <dbReference type="SAM" id="MobiDB-lite"/>
    </source>
</evidence>